<dbReference type="EMBL" id="FNUZ01000002">
    <property type="protein sequence ID" value="SEF94803.1"/>
    <property type="molecule type" value="Genomic_DNA"/>
</dbReference>
<evidence type="ECO:0008006" key="3">
    <source>
        <dbReference type="Google" id="ProtNLM"/>
    </source>
</evidence>
<dbReference type="OrthoDB" id="5242510at2"/>
<dbReference type="InterPro" id="IPR021848">
    <property type="entry name" value="HODM_asu-like"/>
</dbReference>
<reference evidence="1 2" key="1">
    <citation type="submission" date="2016-10" db="EMBL/GenBank/DDBJ databases">
        <authorList>
            <person name="de Groot N.N."/>
        </authorList>
    </citation>
    <scope>NUCLEOTIDE SEQUENCE [LARGE SCALE GENOMIC DNA]</scope>
    <source>
        <strain evidence="1 2">DSM 26915</strain>
    </source>
</reference>
<evidence type="ECO:0000313" key="1">
    <source>
        <dbReference type="EMBL" id="SEF94803.1"/>
    </source>
</evidence>
<keyword evidence="2" id="KW-1185">Reference proteome</keyword>
<name>A0A1H5W5W9_9RHOB</name>
<dbReference type="Proteomes" id="UP000236752">
    <property type="component" value="Unassembled WGS sequence"/>
</dbReference>
<gene>
    <name evidence="1" type="ORF">SAMN04488045_1317</name>
</gene>
<dbReference type="AlphaFoldDB" id="A0A1H5W5W9"/>
<organism evidence="1 2">
    <name type="scientific">Thalassococcus halodurans</name>
    <dbReference type="NCBI Taxonomy" id="373675"/>
    <lineage>
        <taxon>Bacteria</taxon>
        <taxon>Pseudomonadati</taxon>
        <taxon>Pseudomonadota</taxon>
        <taxon>Alphaproteobacteria</taxon>
        <taxon>Rhodobacterales</taxon>
        <taxon>Roseobacteraceae</taxon>
        <taxon>Thalassococcus</taxon>
    </lineage>
</organism>
<proteinExistence type="predicted"/>
<dbReference type="RefSeq" id="WP_103909673.1">
    <property type="nucleotide sequence ID" value="NZ_FNUZ01000002.1"/>
</dbReference>
<protein>
    <recommendedName>
        <fullName evidence="3">DUF3445 domain-containing protein</fullName>
    </recommendedName>
</protein>
<dbReference type="Pfam" id="PF11927">
    <property type="entry name" value="HODM_asu-like"/>
    <property type="match status" value="1"/>
</dbReference>
<sequence>MTATHIFQKSIPYDPRVHRKLPGIQPLNDAPWLMVDDAYAAQMAERDRLISEAPDVVIARVDGFEAEEQELFDAVLNNLPEGFQRNDDRVTRPDGVTITLDRSAPIRTLGQIVQEDLCLLTKPEGAEEHILISAVLCFPARWSMRSKIGKPLIPIHAPVAEYDGDIAKRVQRLFDGIQPGRPIWRYNKLWDEDPTLHQPIPSKEHPKWVRESAPFLRSERQCLIRLPETRAILFSIHTFVIERAGVEAQWGRNVTKFT</sequence>
<accession>A0A1H5W5W9</accession>
<evidence type="ECO:0000313" key="2">
    <source>
        <dbReference type="Proteomes" id="UP000236752"/>
    </source>
</evidence>